<gene>
    <name evidence="1" type="ORF">KWG56_13345</name>
</gene>
<evidence type="ECO:0008006" key="3">
    <source>
        <dbReference type="Google" id="ProtNLM"/>
    </source>
</evidence>
<proteinExistence type="predicted"/>
<accession>A0ABX8TIE9</accession>
<dbReference type="RefSeq" id="WP_219355135.1">
    <property type="nucleotide sequence ID" value="NZ_CP080034.1"/>
</dbReference>
<reference evidence="1 2" key="1">
    <citation type="submission" date="2021-07" db="EMBL/GenBank/DDBJ databases">
        <title>Isolation and characterization of bacteria from a gold mining with a capacity of golden bioaccumulation.</title>
        <authorList>
            <person name="Yang X.J."/>
        </authorList>
    </citation>
    <scope>NUCLEOTIDE SEQUENCE [LARGE SCALE GENOMIC DNA]</scope>
    <source>
        <strain evidence="1 2">Au29</strain>
    </source>
</reference>
<name>A0ABX8TIE9_9CAUL</name>
<dbReference type="Proteomes" id="UP000824334">
    <property type="component" value="Chromosome"/>
</dbReference>
<keyword evidence="2" id="KW-1185">Reference proteome</keyword>
<evidence type="ECO:0000313" key="2">
    <source>
        <dbReference type="Proteomes" id="UP000824334"/>
    </source>
</evidence>
<dbReference type="GeneID" id="94376265"/>
<protein>
    <recommendedName>
        <fullName evidence="3">Haem-binding uptake Tiki superfamily ChaN domain-containing protein</fullName>
    </recommendedName>
</protein>
<evidence type="ECO:0000313" key="1">
    <source>
        <dbReference type="EMBL" id="QYC09570.1"/>
    </source>
</evidence>
<organism evidence="1 2">
    <name type="scientific">Brevundimonas nasdae</name>
    <dbReference type="NCBI Taxonomy" id="172043"/>
    <lineage>
        <taxon>Bacteria</taxon>
        <taxon>Pseudomonadati</taxon>
        <taxon>Pseudomonadota</taxon>
        <taxon>Alphaproteobacteria</taxon>
        <taxon>Caulobacterales</taxon>
        <taxon>Caulobacteraceae</taxon>
        <taxon>Brevundimonas</taxon>
    </lineage>
</organism>
<sequence>MIAIVVAAAGLICTPPQGTDQLLARSERVIMVGEIHGTAEAPHAIGEIACAASEQEPVVVALELEDTLQPILDAFIAAPDAATAFATLEGSTLLNRAVQDGRTSEGLLALLHRVRVLKGSGRDIALHAFQPSSIGRGDSLDQAWYELNMGYVLGQARQKRPDARVIALAGNIHAQKTPFARYPDIGLPAAGHLPARETLSFEIAQQGGASWSCEADECGVSPSLVSYDVDARGIIWSPAEDGGFDGVLALGPWTASPPIEAKTQN</sequence>
<dbReference type="EMBL" id="CP080034">
    <property type="protein sequence ID" value="QYC09570.1"/>
    <property type="molecule type" value="Genomic_DNA"/>
</dbReference>